<dbReference type="AlphaFoldDB" id="A0A2A5J5R9"/>
<evidence type="ECO:0008006" key="3">
    <source>
        <dbReference type="Google" id="ProtNLM"/>
    </source>
</evidence>
<dbReference type="Gene3D" id="3.10.450.50">
    <property type="match status" value="1"/>
</dbReference>
<accession>A0A2A5J5R9</accession>
<evidence type="ECO:0000313" key="2">
    <source>
        <dbReference type="Proteomes" id="UP000230886"/>
    </source>
</evidence>
<sequence length="134" mass="15533">MTAPDELRLILDELMEFEPLFHRTRVAMSRDEFDAVVDPQFREIGASGARYTRDYVQSVVERRRLRGEVNDAAELGWTADRPALSRIAPDTYLVTYRLAQAQRVTERSSIWRFTENRWSVLFHQGTVVESGLEA</sequence>
<dbReference type="InterPro" id="IPR032710">
    <property type="entry name" value="NTF2-like_dom_sf"/>
</dbReference>
<protein>
    <recommendedName>
        <fullName evidence="3">DUF4440 domain-containing protein</fullName>
    </recommendedName>
</protein>
<evidence type="ECO:0000313" key="1">
    <source>
        <dbReference type="EMBL" id="PCK24587.1"/>
    </source>
</evidence>
<comment type="caution">
    <text evidence="1">The sequence shown here is derived from an EMBL/GenBank/DDBJ whole genome shotgun (WGS) entry which is preliminary data.</text>
</comment>
<dbReference type="EMBL" id="NOVD01000027">
    <property type="protein sequence ID" value="PCK24587.1"/>
    <property type="molecule type" value="Genomic_DNA"/>
</dbReference>
<dbReference type="RefSeq" id="WP_099698327.1">
    <property type="nucleotide sequence ID" value="NZ_NOVD01000027.1"/>
</dbReference>
<dbReference type="Proteomes" id="UP000230886">
    <property type="component" value="Unassembled WGS sequence"/>
</dbReference>
<name>A0A2A5J5R9_RHOSG</name>
<dbReference type="SUPFAM" id="SSF54427">
    <property type="entry name" value="NTF2-like"/>
    <property type="match status" value="1"/>
</dbReference>
<gene>
    <name evidence="1" type="ORF">CHR55_25170</name>
</gene>
<organism evidence="1 2">
    <name type="scientific">Rhodococcus qingshengii</name>
    <dbReference type="NCBI Taxonomy" id="334542"/>
    <lineage>
        <taxon>Bacteria</taxon>
        <taxon>Bacillati</taxon>
        <taxon>Actinomycetota</taxon>
        <taxon>Actinomycetes</taxon>
        <taxon>Mycobacteriales</taxon>
        <taxon>Nocardiaceae</taxon>
        <taxon>Rhodococcus</taxon>
        <taxon>Rhodococcus erythropolis group</taxon>
    </lineage>
</organism>
<proteinExistence type="predicted"/>
<reference evidence="1 2" key="1">
    <citation type="submission" date="2017-07" db="EMBL/GenBank/DDBJ databases">
        <title>Draft sequence of Rhodococcus enclensis 23b-28.</title>
        <authorList>
            <person name="Besaury L."/>
            <person name="Sancelme M."/>
            <person name="Amato P."/>
            <person name="Lallement A."/>
            <person name="Delort A.-M."/>
        </authorList>
    </citation>
    <scope>NUCLEOTIDE SEQUENCE [LARGE SCALE GENOMIC DNA]</scope>
    <source>
        <strain evidence="1 2">23b-28</strain>
    </source>
</reference>